<name>A0AAV9N8X3_9EURO</name>
<dbReference type="InterPro" id="IPR035892">
    <property type="entry name" value="C2_domain_sf"/>
</dbReference>
<dbReference type="AlphaFoldDB" id="A0AAV9N8X3"/>
<dbReference type="InterPro" id="IPR000008">
    <property type="entry name" value="C2_dom"/>
</dbReference>
<dbReference type="PANTHER" id="PTHR47052">
    <property type="entry name" value="CONSERVED SERINE PROLINE-RICH PROTEIN (AFU_ORTHOLOGUE AFUA_2G01790)"/>
    <property type="match status" value="1"/>
</dbReference>
<feature type="compositionally biased region" description="Basic and acidic residues" evidence="1">
    <location>
        <begin position="675"/>
        <end position="684"/>
    </location>
</feature>
<accession>A0AAV9N8X3</accession>
<dbReference type="GeneID" id="89972641"/>
<dbReference type="PANTHER" id="PTHR47052:SF3">
    <property type="entry name" value="INGRESSION PROTEIN 1"/>
    <property type="match status" value="1"/>
</dbReference>
<proteinExistence type="predicted"/>
<dbReference type="Proteomes" id="UP001358417">
    <property type="component" value="Unassembled WGS sequence"/>
</dbReference>
<feature type="compositionally biased region" description="Pro residues" evidence="1">
    <location>
        <begin position="770"/>
        <end position="779"/>
    </location>
</feature>
<feature type="domain" description="C2" evidence="2">
    <location>
        <begin position="11"/>
        <end position="130"/>
    </location>
</feature>
<feature type="compositionally biased region" description="Low complexity" evidence="1">
    <location>
        <begin position="306"/>
        <end position="317"/>
    </location>
</feature>
<dbReference type="RefSeq" id="XP_064704579.1">
    <property type="nucleotide sequence ID" value="XM_064848040.1"/>
</dbReference>
<dbReference type="SMART" id="SM00239">
    <property type="entry name" value="C2"/>
    <property type="match status" value="1"/>
</dbReference>
<feature type="compositionally biased region" description="Basic and acidic residues" evidence="1">
    <location>
        <begin position="694"/>
        <end position="703"/>
    </location>
</feature>
<feature type="compositionally biased region" description="Polar residues" evidence="1">
    <location>
        <begin position="824"/>
        <end position="834"/>
    </location>
</feature>
<dbReference type="CDD" id="cd08681">
    <property type="entry name" value="C2_fungal_Inn1p-like"/>
    <property type="match status" value="1"/>
</dbReference>
<comment type="caution">
    <text evidence="3">The sequence shown here is derived from an EMBL/GenBank/DDBJ whole genome shotgun (WGS) entry which is preliminary data.</text>
</comment>
<gene>
    <name evidence="3" type="ORF">LTR84_004463</name>
</gene>
<dbReference type="EMBL" id="JAVRRD010000019">
    <property type="protein sequence ID" value="KAK5049534.1"/>
    <property type="molecule type" value="Genomic_DNA"/>
</dbReference>
<keyword evidence="4" id="KW-1185">Reference proteome</keyword>
<dbReference type="Gene3D" id="2.60.40.150">
    <property type="entry name" value="C2 domain"/>
    <property type="match status" value="1"/>
</dbReference>
<evidence type="ECO:0000313" key="3">
    <source>
        <dbReference type="EMBL" id="KAK5049534.1"/>
    </source>
</evidence>
<feature type="compositionally biased region" description="Polar residues" evidence="1">
    <location>
        <begin position="736"/>
        <end position="766"/>
    </location>
</feature>
<dbReference type="InterPro" id="IPR037791">
    <property type="entry name" value="C2_fungal_Inn1"/>
</dbReference>
<feature type="compositionally biased region" description="Low complexity" evidence="1">
    <location>
        <begin position="170"/>
        <end position="181"/>
    </location>
</feature>
<feature type="compositionally biased region" description="Polar residues" evidence="1">
    <location>
        <begin position="484"/>
        <end position="501"/>
    </location>
</feature>
<feature type="compositionally biased region" description="Basic and acidic residues" evidence="1">
    <location>
        <begin position="710"/>
        <end position="732"/>
    </location>
</feature>
<feature type="compositionally biased region" description="Basic and acidic residues" evidence="1">
    <location>
        <begin position="287"/>
        <end position="304"/>
    </location>
</feature>
<dbReference type="InterPro" id="IPR052981">
    <property type="entry name" value="Ingression_C2_domain"/>
</dbReference>
<organism evidence="3 4">
    <name type="scientific">Exophiala bonariae</name>
    <dbReference type="NCBI Taxonomy" id="1690606"/>
    <lineage>
        <taxon>Eukaryota</taxon>
        <taxon>Fungi</taxon>
        <taxon>Dikarya</taxon>
        <taxon>Ascomycota</taxon>
        <taxon>Pezizomycotina</taxon>
        <taxon>Eurotiomycetes</taxon>
        <taxon>Chaetothyriomycetidae</taxon>
        <taxon>Chaetothyriales</taxon>
        <taxon>Herpotrichiellaceae</taxon>
        <taxon>Exophiala</taxon>
    </lineage>
</organism>
<feature type="compositionally biased region" description="Polar residues" evidence="1">
    <location>
        <begin position="626"/>
        <end position="643"/>
    </location>
</feature>
<dbReference type="PROSITE" id="PS50004">
    <property type="entry name" value="C2"/>
    <property type="match status" value="1"/>
</dbReference>
<feature type="region of interest" description="Disordered" evidence="1">
    <location>
        <begin position="151"/>
        <end position="929"/>
    </location>
</feature>
<feature type="compositionally biased region" description="Polar residues" evidence="1">
    <location>
        <begin position="277"/>
        <end position="286"/>
    </location>
</feature>
<feature type="compositionally biased region" description="Polar residues" evidence="1">
    <location>
        <begin position="318"/>
        <end position="397"/>
    </location>
</feature>
<feature type="compositionally biased region" description="Basic and acidic residues" evidence="1">
    <location>
        <begin position="512"/>
        <end position="524"/>
    </location>
</feature>
<dbReference type="SUPFAM" id="SSF49562">
    <property type="entry name" value="C2 domain (Calcium/lipid-binding domain, CaLB)"/>
    <property type="match status" value="1"/>
</dbReference>
<sequence length="929" mass="102886">MATKTRGAVNAAHTAGIFADKTLDGPEIGTLVAVVDRAKNLPNRKTMGKQNPYCAMRLGKEARKTDTDKRGGQTPRWDQELRFVVQESPDYHKLKCSVFNDDKKTDLIGDAWIDLQEVVVPGGGQNDLWHQLNFKGKYAGDIRIELTFYDSRPKPDALPDKKKQREKSHSTASDVTTSTVAGPRQLGPREIKRRPLPPGPGGRSSPASPLNIPDQRPLSSMQPDFEPDAWINRQQNNTNPPPRPPKHPIMPETPDDVGYDFVPDYPQDQYDLMPSAMNRSYDQRSSSFDDEHIGQSQRLDERNSPQDYYDGYSSDQYNIDTRQQTQSMQEQRPNSSHWGSRTRGQSAASTPSRPLQPVASSSPYQATSPSQPLQTLPNMPVQQHSTWQSRGSPSPTKHSVYRDSPLRQSISQHEMPSHPHNYVQQFDDDEPPPPPPAHGSQLVRMPMPSVANQNGYGTPMRTSINQPSVEERSPLQKLEYTPYQGPSPSAQDLDNQYSPAHSNEFAAGSDYEPYRDRSTDRRNSYNDTLDDFQPRPSPNGVLRYGQENIHPQRYSASPQDEFRHSAGYGRQDNNGHGNSYGPPRRAQTFDDFAGGEEKQISRSEPLVVRPRAVSPNPAHKIPRKSITPTPTTPEGRNSMTSTPFGPDSYDILNPGPSPVEIDPFATPEQAQAAARQRDLDKNRDLGPIIGNDGRIIDPSDHLPADTWAPEPDRKNRKPEHVIRIRTREEARMHNRGGSSPSSARPHSIATSPYQPSPEFTQPSPSQYAPAIPPKLPPSPQAESPSGRNRLKKSMPNRPPPSNPYPHAHTSPAVMTVSSPVERPSPTTQRYSIGSSPPHGHVQRPPLAEYQIPAGNTYHVRGGSGSGSTRPDYSFSHSPTKSSYPPPPSVADYSGYGPDESLALELSTIDIGPSRGPRTAVRSGRGYGGY</sequence>
<feature type="compositionally biased region" description="Basic and acidic residues" evidence="1">
    <location>
        <begin position="151"/>
        <end position="169"/>
    </location>
</feature>
<evidence type="ECO:0000259" key="2">
    <source>
        <dbReference type="PROSITE" id="PS50004"/>
    </source>
</evidence>
<protein>
    <recommendedName>
        <fullName evidence="2">C2 domain-containing protein</fullName>
    </recommendedName>
</protein>
<evidence type="ECO:0000313" key="4">
    <source>
        <dbReference type="Proteomes" id="UP001358417"/>
    </source>
</evidence>
<feature type="compositionally biased region" description="Polar residues" evidence="1">
    <location>
        <begin position="450"/>
        <end position="468"/>
    </location>
</feature>
<evidence type="ECO:0000256" key="1">
    <source>
        <dbReference type="SAM" id="MobiDB-lite"/>
    </source>
</evidence>
<reference evidence="3 4" key="1">
    <citation type="submission" date="2023-08" db="EMBL/GenBank/DDBJ databases">
        <title>Black Yeasts Isolated from many extreme environments.</title>
        <authorList>
            <person name="Coleine C."/>
            <person name="Stajich J.E."/>
            <person name="Selbmann L."/>
        </authorList>
    </citation>
    <scope>NUCLEOTIDE SEQUENCE [LARGE SCALE GENOMIC DNA]</scope>
    <source>
        <strain evidence="3 4">CCFEE 5792</strain>
    </source>
</reference>
<dbReference type="Pfam" id="PF00168">
    <property type="entry name" value="C2"/>
    <property type="match status" value="1"/>
</dbReference>